<proteinExistence type="predicted"/>
<evidence type="ECO:0000313" key="1">
    <source>
        <dbReference type="EMBL" id="KAG0472912.1"/>
    </source>
</evidence>
<keyword evidence="2" id="KW-1185">Reference proteome</keyword>
<comment type="caution">
    <text evidence="1">The sequence shown here is derived from an EMBL/GenBank/DDBJ whole genome shotgun (WGS) entry which is preliminary data.</text>
</comment>
<sequence length="75" mass="8416">MKFIDQEMNAVLAVHLFHKVRTLGGIILVGYSLAFKVVEENYVKDSRGVKAIKISFLETSVEGNYPTSSQEELLL</sequence>
<organism evidence="1 2">
    <name type="scientific">Vanilla planifolia</name>
    <name type="common">Vanilla</name>
    <dbReference type="NCBI Taxonomy" id="51239"/>
    <lineage>
        <taxon>Eukaryota</taxon>
        <taxon>Viridiplantae</taxon>
        <taxon>Streptophyta</taxon>
        <taxon>Embryophyta</taxon>
        <taxon>Tracheophyta</taxon>
        <taxon>Spermatophyta</taxon>
        <taxon>Magnoliopsida</taxon>
        <taxon>Liliopsida</taxon>
        <taxon>Asparagales</taxon>
        <taxon>Orchidaceae</taxon>
        <taxon>Vanilloideae</taxon>
        <taxon>Vanilleae</taxon>
        <taxon>Vanilla</taxon>
    </lineage>
</organism>
<protein>
    <submittedName>
        <fullName evidence="1">Uncharacterized protein</fullName>
    </submittedName>
</protein>
<dbReference type="OrthoDB" id="19742at2759"/>
<name>A0A835UT13_VANPL</name>
<evidence type="ECO:0000313" key="2">
    <source>
        <dbReference type="Proteomes" id="UP000636800"/>
    </source>
</evidence>
<reference evidence="1 2" key="1">
    <citation type="journal article" date="2020" name="Nat. Food">
        <title>A phased Vanilla planifolia genome enables genetic improvement of flavour and production.</title>
        <authorList>
            <person name="Hasing T."/>
            <person name="Tang H."/>
            <person name="Brym M."/>
            <person name="Khazi F."/>
            <person name="Huang T."/>
            <person name="Chambers A.H."/>
        </authorList>
    </citation>
    <scope>NUCLEOTIDE SEQUENCE [LARGE SCALE GENOMIC DNA]</scope>
    <source>
        <tissue evidence="1">Leaf</tissue>
    </source>
</reference>
<accession>A0A835UT13</accession>
<dbReference type="AlphaFoldDB" id="A0A835UT13"/>
<dbReference type="EMBL" id="JADCNL010000007">
    <property type="protein sequence ID" value="KAG0472912.1"/>
    <property type="molecule type" value="Genomic_DNA"/>
</dbReference>
<dbReference type="Proteomes" id="UP000636800">
    <property type="component" value="Chromosome 7"/>
</dbReference>
<gene>
    <name evidence="1" type="ORF">HPP92_014769</name>
</gene>